<protein>
    <submittedName>
        <fullName evidence="3">Myeloid-derived growth factor-like</fullName>
    </submittedName>
</protein>
<proteinExistence type="predicted"/>
<dbReference type="RefSeq" id="XP_014662584.1">
    <property type="nucleotide sequence ID" value="XM_014807098.1"/>
</dbReference>
<keyword evidence="1" id="KW-0732">Signal</keyword>
<reference evidence="3" key="1">
    <citation type="submission" date="2025-08" db="UniProtKB">
        <authorList>
            <consortium name="RefSeq"/>
        </authorList>
    </citation>
    <scope>IDENTIFICATION</scope>
</reference>
<evidence type="ECO:0000313" key="2">
    <source>
        <dbReference type="Proteomes" id="UP000695022"/>
    </source>
</evidence>
<dbReference type="InterPro" id="IPR018887">
    <property type="entry name" value="MYDGF"/>
</dbReference>
<dbReference type="PANTHER" id="PTHR31230:SF1">
    <property type="entry name" value="MYELOID-DERIVED GROWTH FACTOR"/>
    <property type="match status" value="1"/>
</dbReference>
<dbReference type="GeneID" id="106805489"/>
<sequence>MEAPTFTRILAAFVILCLLEITTLTGGDIIDENEVVEEADEFDVYPGGEVHTFEQEKEGVRCKFTYSAQGGTNEKWLFVISHTPDKKRFHCTVERPDGNSYLFFMTFSLSVEGATLEEANVAGKNFEALGKEQYIINGNEVKHSSTFQSGLSSVLITAKGVISEEL</sequence>
<dbReference type="PANTHER" id="PTHR31230">
    <property type="entry name" value="MYELOID-DERIVED GROWTH FACTOR MYDGF"/>
    <property type="match status" value="1"/>
</dbReference>
<evidence type="ECO:0000313" key="3">
    <source>
        <dbReference type="RefSeq" id="XP_014662584.1"/>
    </source>
</evidence>
<accession>A0ABM1DRL3</accession>
<evidence type="ECO:0000256" key="1">
    <source>
        <dbReference type="SAM" id="SignalP"/>
    </source>
</evidence>
<dbReference type="Pfam" id="PF10572">
    <property type="entry name" value="UPF0556"/>
    <property type="match status" value="1"/>
</dbReference>
<gene>
    <name evidence="3" type="primary">LOC106805489</name>
</gene>
<organism evidence="2 3">
    <name type="scientific">Priapulus caudatus</name>
    <name type="common">Priapulid worm</name>
    <dbReference type="NCBI Taxonomy" id="37621"/>
    <lineage>
        <taxon>Eukaryota</taxon>
        <taxon>Metazoa</taxon>
        <taxon>Ecdysozoa</taxon>
        <taxon>Scalidophora</taxon>
        <taxon>Priapulida</taxon>
        <taxon>Priapulimorpha</taxon>
        <taxon>Priapulimorphida</taxon>
        <taxon>Priapulidae</taxon>
        <taxon>Priapulus</taxon>
    </lineage>
</organism>
<dbReference type="Proteomes" id="UP000695022">
    <property type="component" value="Unplaced"/>
</dbReference>
<name>A0ABM1DRL3_PRICU</name>
<feature type="signal peptide" evidence="1">
    <location>
        <begin position="1"/>
        <end position="27"/>
    </location>
</feature>
<feature type="chain" id="PRO_5045509561" evidence="1">
    <location>
        <begin position="28"/>
        <end position="166"/>
    </location>
</feature>
<keyword evidence="2" id="KW-1185">Reference proteome</keyword>